<dbReference type="AlphaFoldDB" id="A0A7R8ZQN3"/>
<keyword evidence="3" id="KW-0479">Metal-binding</keyword>
<proteinExistence type="predicted"/>
<dbReference type="InterPro" id="IPR051426">
    <property type="entry name" value="Peflin/Sorcin_CaBP"/>
</dbReference>
<evidence type="ECO:0000256" key="5">
    <source>
        <dbReference type="ARBA" id="ARBA00022837"/>
    </source>
</evidence>
<dbReference type="SUPFAM" id="SSF47473">
    <property type="entry name" value="EF-hand"/>
    <property type="match status" value="1"/>
</dbReference>
<evidence type="ECO:0000256" key="4">
    <source>
        <dbReference type="ARBA" id="ARBA00022737"/>
    </source>
</evidence>
<evidence type="ECO:0000259" key="6">
    <source>
        <dbReference type="PROSITE" id="PS50222"/>
    </source>
</evidence>
<sequence length="92" mass="10878">MASALFQMADRERRGQIDATRLEMALNHGNMGTQFGPQVCRLMINLFDRDGSKTMNQEEFRQLHDFITRWMLAFQQYDKDRSGSIDKKEFKQ</sequence>
<dbReference type="PROSITE" id="PS50222">
    <property type="entry name" value="EF_HAND_2"/>
    <property type="match status" value="1"/>
</dbReference>
<dbReference type="GO" id="GO:0048306">
    <property type="term" value="F:calcium-dependent protein binding"/>
    <property type="evidence" value="ECO:0007669"/>
    <property type="project" value="UniProtKB-ARBA"/>
</dbReference>
<gene>
    <name evidence="7" type="ORF">CTOB1V02_LOCUS11325</name>
</gene>
<comment type="subcellular location">
    <subcellularLocation>
        <location evidence="1">Cytoplasm</location>
    </subcellularLocation>
</comment>
<reference evidence="7" key="1">
    <citation type="submission" date="2020-11" db="EMBL/GenBank/DDBJ databases">
        <authorList>
            <person name="Tran Van P."/>
        </authorList>
    </citation>
    <scope>NUCLEOTIDE SEQUENCE</scope>
</reference>
<dbReference type="InterPro" id="IPR011992">
    <property type="entry name" value="EF-hand-dom_pair"/>
</dbReference>
<dbReference type="Pfam" id="PF13833">
    <property type="entry name" value="EF-hand_8"/>
    <property type="match status" value="1"/>
</dbReference>
<evidence type="ECO:0000256" key="1">
    <source>
        <dbReference type="ARBA" id="ARBA00004496"/>
    </source>
</evidence>
<name>A0A7R8ZQN3_9CRUS</name>
<dbReference type="OrthoDB" id="10248537at2759"/>
<keyword evidence="2" id="KW-0963">Cytoplasm</keyword>
<protein>
    <recommendedName>
        <fullName evidence="6">EF-hand domain-containing protein</fullName>
    </recommendedName>
</protein>
<feature type="non-terminal residue" evidence="7">
    <location>
        <position position="1"/>
    </location>
</feature>
<evidence type="ECO:0000256" key="3">
    <source>
        <dbReference type="ARBA" id="ARBA00022723"/>
    </source>
</evidence>
<dbReference type="PANTHER" id="PTHR46212:SF3">
    <property type="entry name" value="GH27120P"/>
    <property type="match status" value="1"/>
</dbReference>
<evidence type="ECO:0000256" key="2">
    <source>
        <dbReference type="ARBA" id="ARBA00022490"/>
    </source>
</evidence>
<feature type="domain" description="EF-hand" evidence="6">
    <location>
        <begin position="65"/>
        <end position="92"/>
    </location>
</feature>
<dbReference type="EMBL" id="OB666386">
    <property type="protein sequence ID" value="CAD7233503.1"/>
    <property type="molecule type" value="Genomic_DNA"/>
</dbReference>
<dbReference type="Gene3D" id="1.10.238.10">
    <property type="entry name" value="EF-hand"/>
    <property type="match status" value="1"/>
</dbReference>
<dbReference type="GO" id="GO:0005509">
    <property type="term" value="F:calcium ion binding"/>
    <property type="evidence" value="ECO:0007669"/>
    <property type="project" value="InterPro"/>
</dbReference>
<dbReference type="InterPro" id="IPR018247">
    <property type="entry name" value="EF_Hand_1_Ca_BS"/>
</dbReference>
<keyword evidence="5" id="KW-0106">Calcium</keyword>
<dbReference type="GO" id="GO:0005737">
    <property type="term" value="C:cytoplasm"/>
    <property type="evidence" value="ECO:0007669"/>
    <property type="project" value="UniProtKB-SubCell"/>
</dbReference>
<dbReference type="Pfam" id="PF13202">
    <property type="entry name" value="EF-hand_5"/>
    <property type="match status" value="1"/>
</dbReference>
<dbReference type="PANTHER" id="PTHR46212">
    <property type="entry name" value="PEFLIN"/>
    <property type="match status" value="1"/>
</dbReference>
<evidence type="ECO:0000313" key="7">
    <source>
        <dbReference type="EMBL" id="CAD7233503.1"/>
    </source>
</evidence>
<dbReference type="InterPro" id="IPR002048">
    <property type="entry name" value="EF_hand_dom"/>
</dbReference>
<accession>A0A7R8ZQN3</accession>
<keyword evidence="4" id="KW-0677">Repeat</keyword>
<organism evidence="7">
    <name type="scientific">Cyprideis torosa</name>
    <dbReference type="NCBI Taxonomy" id="163714"/>
    <lineage>
        <taxon>Eukaryota</taxon>
        <taxon>Metazoa</taxon>
        <taxon>Ecdysozoa</taxon>
        <taxon>Arthropoda</taxon>
        <taxon>Crustacea</taxon>
        <taxon>Oligostraca</taxon>
        <taxon>Ostracoda</taxon>
        <taxon>Podocopa</taxon>
        <taxon>Podocopida</taxon>
        <taxon>Cytherocopina</taxon>
        <taxon>Cytheroidea</taxon>
        <taxon>Cytherideidae</taxon>
        <taxon>Cyprideis</taxon>
    </lineage>
</organism>
<dbReference type="PROSITE" id="PS00018">
    <property type="entry name" value="EF_HAND_1"/>
    <property type="match status" value="1"/>
</dbReference>